<organism evidence="1 2">
    <name type="scientific">Streptomyces zinciresistens K42</name>
    <dbReference type="NCBI Taxonomy" id="700597"/>
    <lineage>
        <taxon>Bacteria</taxon>
        <taxon>Bacillati</taxon>
        <taxon>Actinomycetota</taxon>
        <taxon>Actinomycetes</taxon>
        <taxon>Kitasatosporales</taxon>
        <taxon>Streptomycetaceae</taxon>
        <taxon>Streptomyces</taxon>
    </lineage>
</organism>
<evidence type="ECO:0000313" key="2">
    <source>
        <dbReference type="Proteomes" id="UP000004217"/>
    </source>
</evidence>
<dbReference type="Proteomes" id="UP000004217">
    <property type="component" value="Unassembled WGS sequence"/>
</dbReference>
<proteinExistence type="predicted"/>
<protein>
    <recommendedName>
        <fullName evidence="3">Antitoxin MazE7</fullName>
    </recommendedName>
</protein>
<dbReference type="EMBL" id="AGBF01000012">
    <property type="protein sequence ID" value="EGX60604.1"/>
    <property type="molecule type" value="Genomic_DNA"/>
</dbReference>
<comment type="caution">
    <text evidence="1">The sequence shown here is derived from an EMBL/GenBank/DDBJ whole genome shotgun (WGS) entry which is preliminary data.</text>
</comment>
<dbReference type="PATRIC" id="fig|700597.3.peg.1286"/>
<keyword evidence="2" id="KW-1185">Reference proteome</keyword>
<sequence length="90" mass="9446">MLYGILGVMADTSVKIDTHTRDTLQSLAAAAGLTVKAYLAKVADEKEQERALDTATAAFRRVIAEPGIMEAFDAEFGGLPPAAHSTPQAA</sequence>
<dbReference type="AlphaFoldDB" id="G2G763"/>
<name>G2G763_9ACTN</name>
<evidence type="ECO:0008006" key="3">
    <source>
        <dbReference type="Google" id="ProtNLM"/>
    </source>
</evidence>
<accession>G2G763</accession>
<gene>
    <name evidence="1" type="ORF">SZN_06626</name>
</gene>
<reference evidence="1 2" key="1">
    <citation type="submission" date="2011-08" db="EMBL/GenBank/DDBJ databases">
        <authorList>
            <person name="Lin Y."/>
            <person name="Hao X."/>
            <person name="Johnstone L."/>
            <person name="Miller S.J."/>
            <person name="Wei G."/>
            <person name="Rensing C."/>
        </authorList>
    </citation>
    <scope>NUCLEOTIDE SEQUENCE [LARGE SCALE GENOMIC DNA]</scope>
    <source>
        <strain evidence="1 2">K42</strain>
    </source>
</reference>
<evidence type="ECO:0000313" key="1">
    <source>
        <dbReference type="EMBL" id="EGX60604.1"/>
    </source>
</evidence>